<evidence type="ECO:0000256" key="4">
    <source>
        <dbReference type="ARBA" id="ARBA00023136"/>
    </source>
</evidence>
<dbReference type="PANTHER" id="PTHR33048">
    <property type="entry name" value="PTH11-LIKE INTEGRAL MEMBRANE PROTEIN (AFU_ORTHOLOGUE AFUA_5G11245)"/>
    <property type="match status" value="1"/>
</dbReference>
<comment type="similarity">
    <text evidence="5">Belongs to the SAT4 family.</text>
</comment>
<feature type="transmembrane region" description="Helical" evidence="7">
    <location>
        <begin position="178"/>
        <end position="201"/>
    </location>
</feature>
<sequence length="392" mass="43845">MPESRHNFAIALVSGLPAIAGTFVGMRMYARYRQRIKFGWDDWLLVLATLLSLGLIAPSIMYLKMRYSGYHIWEIGLSTQEMDPDFEDYTHVQLAINLLNTPILPLAKASIILILLRVGKIILPVRRCLYVVFAFNLLACVVPWVMTIFMCPARTGNTWAPTTFGNLRCFGRDSFGKILLFINCANLLTDVLIFPIPFFIMRELMNTGLRARVTVILTFASSLCVTALSAVKVYVTYRDRILLVAQPDWTYSIEFCISHGESNVGIMVACIPTLRGMITRGLKRARTSDPEQTGSFPGFNMSSNFSTRGSVTSPQRHNSLMFHDDYLLKSPDPFVSPIPEVHTTLSIGSDKPRKYHATSNFIGTIPPRPVYNDDPAPDGKDSLPGAHGRPDD</sequence>
<reference evidence="9 10" key="1">
    <citation type="submission" date="2017-10" db="EMBL/GenBank/DDBJ databases">
        <title>Comparative genomics in systemic dimorphic fungi from Ajellomycetaceae.</title>
        <authorList>
            <person name="Munoz J.F."/>
            <person name="Mcewen J.G."/>
            <person name="Clay O.K."/>
            <person name="Cuomo C.A."/>
        </authorList>
    </citation>
    <scope>NUCLEOTIDE SEQUENCE [LARGE SCALE GENOMIC DNA]</scope>
    <source>
        <strain evidence="9 10">UAMH5409</strain>
    </source>
</reference>
<comment type="caution">
    <text evidence="9">The sequence shown here is derived from an EMBL/GenBank/DDBJ whole genome shotgun (WGS) entry which is preliminary data.</text>
</comment>
<name>A0A2B7WF58_9EURO</name>
<feature type="domain" description="Rhodopsin" evidence="8">
    <location>
        <begin position="26"/>
        <end position="279"/>
    </location>
</feature>
<accession>A0A2B7WF58</accession>
<evidence type="ECO:0000256" key="6">
    <source>
        <dbReference type="SAM" id="MobiDB-lite"/>
    </source>
</evidence>
<dbReference type="OrthoDB" id="3918601at2759"/>
<proteinExistence type="inferred from homology"/>
<evidence type="ECO:0000313" key="9">
    <source>
        <dbReference type="EMBL" id="PGG95232.1"/>
    </source>
</evidence>
<protein>
    <recommendedName>
        <fullName evidence="8">Rhodopsin domain-containing protein</fullName>
    </recommendedName>
</protein>
<dbReference type="Proteomes" id="UP000223968">
    <property type="component" value="Unassembled WGS sequence"/>
</dbReference>
<feature type="transmembrane region" description="Helical" evidence="7">
    <location>
        <begin position="42"/>
        <end position="63"/>
    </location>
</feature>
<keyword evidence="4 7" id="KW-0472">Membrane</keyword>
<dbReference type="GO" id="GO:0016020">
    <property type="term" value="C:membrane"/>
    <property type="evidence" value="ECO:0007669"/>
    <property type="project" value="UniProtKB-SubCell"/>
</dbReference>
<dbReference type="InterPro" id="IPR052337">
    <property type="entry name" value="SAT4-like"/>
</dbReference>
<dbReference type="PANTHER" id="PTHR33048:SF158">
    <property type="entry name" value="MEMBRANE PROTEIN PTH11-LIKE, PUTATIVE-RELATED"/>
    <property type="match status" value="1"/>
</dbReference>
<dbReference type="EMBL" id="PDNB01000374">
    <property type="protein sequence ID" value="PGG95232.1"/>
    <property type="molecule type" value="Genomic_DNA"/>
</dbReference>
<evidence type="ECO:0000259" key="8">
    <source>
        <dbReference type="Pfam" id="PF20684"/>
    </source>
</evidence>
<feature type="transmembrane region" description="Helical" evidence="7">
    <location>
        <begin position="128"/>
        <end position="150"/>
    </location>
</feature>
<keyword evidence="10" id="KW-1185">Reference proteome</keyword>
<evidence type="ECO:0000256" key="3">
    <source>
        <dbReference type="ARBA" id="ARBA00022989"/>
    </source>
</evidence>
<keyword evidence="3 7" id="KW-1133">Transmembrane helix</keyword>
<feature type="transmembrane region" description="Helical" evidence="7">
    <location>
        <begin position="6"/>
        <end position="30"/>
    </location>
</feature>
<evidence type="ECO:0000256" key="1">
    <source>
        <dbReference type="ARBA" id="ARBA00004141"/>
    </source>
</evidence>
<evidence type="ECO:0000256" key="7">
    <source>
        <dbReference type="SAM" id="Phobius"/>
    </source>
</evidence>
<feature type="transmembrane region" description="Helical" evidence="7">
    <location>
        <begin position="213"/>
        <end position="235"/>
    </location>
</feature>
<comment type="subcellular location">
    <subcellularLocation>
        <location evidence="1">Membrane</location>
        <topology evidence="1">Multi-pass membrane protein</topology>
    </subcellularLocation>
</comment>
<dbReference type="Pfam" id="PF20684">
    <property type="entry name" value="Fung_rhodopsin"/>
    <property type="match status" value="1"/>
</dbReference>
<gene>
    <name evidence="9" type="ORF">AJ79_10173</name>
</gene>
<dbReference type="AlphaFoldDB" id="A0A2B7WF58"/>
<feature type="transmembrane region" description="Helical" evidence="7">
    <location>
        <begin position="94"/>
        <end position="116"/>
    </location>
</feature>
<feature type="region of interest" description="Disordered" evidence="6">
    <location>
        <begin position="348"/>
        <end position="392"/>
    </location>
</feature>
<evidence type="ECO:0000256" key="5">
    <source>
        <dbReference type="ARBA" id="ARBA00038359"/>
    </source>
</evidence>
<keyword evidence="2 7" id="KW-0812">Transmembrane</keyword>
<dbReference type="InterPro" id="IPR049326">
    <property type="entry name" value="Rhodopsin_dom_fungi"/>
</dbReference>
<evidence type="ECO:0000256" key="2">
    <source>
        <dbReference type="ARBA" id="ARBA00022692"/>
    </source>
</evidence>
<organism evidence="9 10">
    <name type="scientific">Helicocarpus griseus UAMH5409</name>
    <dbReference type="NCBI Taxonomy" id="1447875"/>
    <lineage>
        <taxon>Eukaryota</taxon>
        <taxon>Fungi</taxon>
        <taxon>Dikarya</taxon>
        <taxon>Ascomycota</taxon>
        <taxon>Pezizomycotina</taxon>
        <taxon>Eurotiomycetes</taxon>
        <taxon>Eurotiomycetidae</taxon>
        <taxon>Onygenales</taxon>
        <taxon>Ajellomycetaceae</taxon>
        <taxon>Helicocarpus</taxon>
    </lineage>
</organism>
<evidence type="ECO:0000313" key="10">
    <source>
        <dbReference type="Proteomes" id="UP000223968"/>
    </source>
</evidence>